<gene>
    <name evidence="7" type="ORF">GRI91_08255</name>
</gene>
<dbReference type="InterPro" id="IPR050330">
    <property type="entry name" value="Bact_OuterMem_StrucFunc"/>
</dbReference>
<reference evidence="7 8" key="1">
    <citation type="submission" date="2019-12" db="EMBL/GenBank/DDBJ databases">
        <title>Genomic-based taxomic classification of the family Erythrobacteraceae.</title>
        <authorList>
            <person name="Xu L."/>
        </authorList>
    </citation>
    <scope>NUCLEOTIDE SEQUENCE [LARGE SCALE GENOMIC DNA]</scope>
    <source>
        <strain evidence="7 8">LMG 29518</strain>
    </source>
</reference>
<dbReference type="SUPFAM" id="SSF103088">
    <property type="entry name" value="OmpA-like"/>
    <property type="match status" value="1"/>
</dbReference>
<dbReference type="Gene3D" id="3.30.1330.60">
    <property type="entry name" value="OmpA-like domain"/>
    <property type="match status" value="1"/>
</dbReference>
<evidence type="ECO:0000256" key="3">
    <source>
        <dbReference type="PROSITE-ProRule" id="PRU00473"/>
    </source>
</evidence>
<dbReference type="OrthoDB" id="9814546at2"/>
<dbReference type="InterPro" id="IPR006665">
    <property type="entry name" value="OmpA-like"/>
</dbReference>
<feature type="chain" id="PRO_5026235465" evidence="5">
    <location>
        <begin position="20"/>
        <end position="204"/>
    </location>
</feature>
<dbReference type="RefSeq" id="WP_160736179.1">
    <property type="nucleotide sequence ID" value="NZ_WTYT01000003.1"/>
</dbReference>
<keyword evidence="5" id="KW-0732">Signal</keyword>
<dbReference type="PROSITE" id="PS51257">
    <property type="entry name" value="PROKAR_LIPOPROTEIN"/>
    <property type="match status" value="1"/>
</dbReference>
<keyword evidence="8" id="KW-1185">Reference proteome</keyword>
<protein>
    <submittedName>
        <fullName evidence="7">OmpA family protein</fullName>
    </submittedName>
</protein>
<evidence type="ECO:0000256" key="1">
    <source>
        <dbReference type="ARBA" id="ARBA00004442"/>
    </source>
</evidence>
<dbReference type="Proteomes" id="UP000438476">
    <property type="component" value="Unassembled WGS sequence"/>
</dbReference>
<accession>A0A6I4T3B6</accession>
<dbReference type="InterPro" id="IPR006664">
    <property type="entry name" value="OMP_bac"/>
</dbReference>
<dbReference type="CDD" id="cd07185">
    <property type="entry name" value="OmpA_C-like"/>
    <property type="match status" value="1"/>
</dbReference>
<dbReference type="GO" id="GO:0009279">
    <property type="term" value="C:cell outer membrane"/>
    <property type="evidence" value="ECO:0007669"/>
    <property type="project" value="UniProtKB-SubCell"/>
</dbReference>
<dbReference type="PRINTS" id="PR01021">
    <property type="entry name" value="OMPADOMAIN"/>
</dbReference>
<dbReference type="InterPro" id="IPR036737">
    <property type="entry name" value="OmpA-like_sf"/>
</dbReference>
<evidence type="ECO:0000259" key="6">
    <source>
        <dbReference type="PROSITE" id="PS51123"/>
    </source>
</evidence>
<feature type="region of interest" description="Disordered" evidence="4">
    <location>
        <begin position="152"/>
        <end position="204"/>
    </location>
</feature>
<organism evidence="7 8">
    <name type="scientific">Altericroceibacterium endophyticum</name>
    <dbReference type="NCBI Taxonomy" id="1808508"/>
    <lineage>
        <taxon>Bacteria</taxon>
        <taxon>Pseudomonadati</taxon>
        <taxon>Pseudomonadota</taxon>
        <taxon>Alphaproteobacteria</taxon>
        <taxon>Sphingomonadales</taxon>
        <taxon>Erythrobacteraceae</taxon>
        <taxon>Altericroceibacterium</taxon>
    </lineage>
</organism>
<feature type="signal peptide" evidence="5">
    <location>
        <begin position="1"/>
        <end position="19"/>
    </location>
</feature>
<evidence type="ECO:0000256" key="5">
    <source>
        <dbReference type="SAM" id="SignalP"/>
    </source>
</evidence>
<proteinExistence type="predicted"/>
<dbReference type="PANTHER" id="PTHR30329:SF20">
    <property type="entry name" value="EXPORTED PROTEIN"/>
    <property type="match status" value="1"/>
</dbReference>
<feature type="compositionally biased region" description="Low complexity" evidence="4">
    <location>
        <begin position="28"/>
        <end position="45"/>
    </location>
</feature>
<comment type="caution">
    <text evidence="7">The sequence shown here is derived from an EMBL/GenBank/DDBJ whole genome shotgun (WGS) entry which is preliminary data.</text>
</comment>
<evidence type="ECO:0000256" key="2">
    <source>
        <dbReference type="ARBA" id="ARBA00023136"/>
    </source>
</evidence>
<dbReference type="Pfam" id="PF00691">
    <property type="entry name" value="OmpA"/>
    <property type="match status" value="1"/>
</dbReference>
<dbReference type="PANTHER" id="PTHR30329">
    <property type="entry name" value="STATOR ELEMENT OF FLAGELLAR MOTOR COMPLEX"/>
    <property type="match status" value="1"/>
</dbReference>
<dbReference type="AlphaFoldDB" id="A0A6I4T3B6"/>
<feature type="region of interest" description="Disordered" evidence="4">
    <location>
        <begin position="25"/>
        <end position="52"/>
    </location>
</feature>
<name>A0A6I4T3B6_9SPHN</name>
<dbReference type="PROSITE" id="PS51123">
    <property type="entry name" value="OMPA_2"/>
    <property type="match status" value="1"/>
</dbReference>
<comment type="subcellular location">
    <subcellularLocation>
        <location evidence="1">Cell outer membrane</location>
    </subcellularLocation>
</comment>
<evidence type="ECO:0000313" key="7">
    <source>
        <dbReference type="EMBL" id="MXO65744.1"/>
    </source>
</evidence>
<evidence type="ECO:0000256" key="4">
    <source>
        <dbReference type="SAM" id="MobiDB-lite"/>
    </source>
</evidence>
<feature type="domain" description="OmpA-like" evidence="6">
    <location>
        <begin position="57"/>
        <end position="180"/>
    </location>
</feature>
<dbReference type="EMBL" id="WTYT01000003">
    <property type="protein sequence ID" value="MXO65744.1"/>
    <property type="molecule type" value="Genomic_DNA"/>
</dbReference>
<sequence length="204" mass="21327">MKFIGATAALISAAALLSACERVETPEAEPSATPTAEASTPAPTSIIRPDVAPEPVLDIPPEPLKATASFANGGFELSPDATKTLQTVLESDQAAEGWPIILRGHSDSEGTDSANLKASKKRAEVVAKYLIANGVDEDRITVIAFGEQNPVVPNARPDGTPNEAGRALNRRVDISIAPPEPEIGKDAEEAADNNEETPKDEPDA</sequence>
<keyword evidence="2 3" id="KW-0472">Membrane</keyword>
<evidence type="ECO:0000313" key="8">
    <source>
        <dbReference type="Proteomes" id="UP000438476"/>
    </source>
</evidence>